<dbReference type="PANTHER" id="PTHR39664">
    <property type="match status" value="1"/>
</dbReference>
<name>A0A4Y8RLB5_9HYPH</name>
<feature type="domain" description="PIN" evidence="1">
    <location>
        <begin position="27"/>
        <end position="146"/>
    </location>
</feature>
<dbReference type="OrthoDB" id="3175275at2"/>
<dbReference type="PANTHER" id="PTHR39664:SF2">
    <property type="entry name" value="NUCLEIC ACID-BINDING PROTEIN, CONTAINING PIN DOMAIN-RELATED"/>
    <property type="match status" value="1"/>
</dbReference>
<sequence>MRRLVAPSLKTTSASCVSGARVTMIGVDTNVLLRFVLADDPKQHPIATRFFTERTKADQAFVPMIVLIEAVWFLQRVAKIDAARIGNTFSRLLSVEGVKFEDHKFLVTLFADNVAVEEGVADRLIARACEKAGCHRTVTFDRRAAKHITSMELLA</sequence>
<evidence type="ECO:0000313" key="2">
    <source>
        <dbReference type="EMBL" id="TFF23050.1"/>
    </source>
</evidence>
<keyword evidence="3" id="KW-1185">Reference proteome</keyword>
<reference evidence="2 3" key="1">
    <citation type="submission" date="2019-03" db="EMBL/GenBank/DDBJ databases">
        <title>Jiella endophytica sp. nov., a novel endophytic bacterium isolated from root of Ficus microcarpa Linn. f.</title>
        <authorList>
            <person name="Tuo L."/>
        </authorList>
    </citation>
    <scope>NUCLEOTIDE SEQUENCE [LARGE SCALE GENOMIC DNA]</scope>
    <source>
        <strain evidence="2 3">CBS5Q-3</strain>
    </source>
</reference>
<gene>
    <name evidence="2" type="ORF">E3C22_11445</name>
</gene>
<evidence type="ECO:0000259" key="1">
    <source>
        <dbReference type="Pfam" id="PF01850"/>
    </source>
</evidence>
<dbReference type="InterPro" id="IPR029060">
    <property type="entry name" value="PIN-like_dom_sf"/>
</dbReference>
<evidence type="ECO:0000313" key="3">
    <source>
        <dbReference type="Proteomes" id="UP000298179"/>
    </source>
</evidence>
<dbReference type="AlphaFoldDB" id="A0A4Y8RLB5"/>
<organism evidence="2 3">
    <name type="scientific">Jiella endophytica</name>
    <dbReference type="NCBI Taxonomy" id="2558362"/>
    <lineage>
        <taxon>Bacteria</taxon>
        <taxon>Pseudomonadati</taxon>
        <taxon>Pseudomonadota</taxon>
        <taxon>Alphaproteobacteria</taxon>
        <taxon>Hyphomicrobiales</taxon>
        <taxon>Aurantimonadaceae</taxon>
        <taxon>Jiella</taxon>
    </lineage>
</organism>
<dbReference type="EMBL" id="SOZD01000003">
    <property type="protein sequence ID" value="TFF23050.1"/>
    <property type="molecule type" value="Genomic_DNA"/>
</dbReference>
<dbReference type="InterPro" id="IPR002716">
    <property type="entry name" value="PIN_dom"/>
</dbReference>
<accession>A0A4Y8RLB5</accession>
<dbReference type="Pfam" id="PF01850">
    <property type="entry name" value="PIN"/>
    <property type="match status" value="1"/>
</dbReference>
<dbReference type="Proteomes" id="UP000298179">
    <property type="component" value="Unassembled WGS sequence"/>
</dbReference>
<protein>
    <submittedName>
        <fullName evidence="2">PIN domain-containing protein</fullName>
    </submittedName>
</protein>
<dbReference type="Gene3D" id="3.40.50.1010">
    <property type="entry name" value="5'-nuclease"/>
    <property type="match status" value="1"/>
</dbReference>
<dbReference type="SUPFAM" id="SSF88723">
    <property type="entry name" value="PIN domain-like"/>
    <property type="match status" value="1"/>
</dbReference>
<proteinExistence type="predicted"/>
<dbReference type="CDD" id="cd18683">
    <property type="entry name" value="PIN_VapC-like"/>
    <property type="match status" value="1"/>
</dbReference>
<comment type="caution">
    <text evidence="2">The sequence shown here is derived from an EMBL/GenBank/DDBJ whole genome shotgun (WGS) entry which is preliminary data.</text>
</comment>